<evidence type="ECO:0000256" key="1">
    <source>
        <dbReference type="SAM" id="Phobius"/>
    </source>
</evidence>
<organism evidence="2 3">
    <name type="scientific">Enterococcus aquimarinus</name>
    <dbReference type="NCBI Taxonomy" id="328396"/>
    <lineage>
        <taxon>Bacteria</taxon>
        <taxon>Bacillati</taxon>
        <taxon>Bacillota</taxon>
        <taxon>Bacilli</taxon>
        <taxon>Lactobacillales</taxon>
        <taxon>Enterococcaceae</taxon>
        <taxon>Enterococcus</taxon>
    </lineage>
</organism>
<name>A0A1L8QXG2_9ENTE</name>
<keyword evidence="1" id="KW-0472">Membrane</keyword>
<feature type="transmembrane region" description="Helical" evidence="1">
    <location>
        <begin position="276"/>
        <end position="301"/>
    </location>
</feature>
<keyword evidence="1" id="KW-1133">Transmembrane helix</keyword>
<dbReference type="AlphaFoldDB" id="A0A1L8QXG2"/>
<comment type="caution">
    <text evidence="2">The sequence shown here is derived from an EMBL/GenBank/DDBJ whole genome shotgun (WGS) entry which is preliminary data.</text>
</comment>
<dbReference type="InterPro" id="IPR011470">
    <property type="entry name" value="DUF1576"/>
</dbReference>
<dbReference type="RefSeq" id="WP_071873667.1">
    <property type="nucleotide sequence ID" value="NZ_JBHSHF010000002.1"/>
</dbReference>
<feature type="transmembrane region" description="Helical" evidence="1">
    <location>
        <begin position="235"/>
        <end position="255"/>
    </location>
</feature>
<evidence type="ECO:0000313" key="3">
    <source>
        <dbReference type="Proteomes" id="UP000182149"/>
    </source>
</evidence>
<feature type="transmembrane region" description="Helical" evidence="1">
    <location>
        <begin position="93"/>
        <end position="111"/>
    </location>
</feature>
<keyword evidence="3" id="KW-1185">Reference proteome</keyword>
<feature type="transmembrane region" description="Helical" evidence="1">
    <location>
        <begin position="21"/>
        <end position="38"/>
    </location>
</feature>
<reference evidence="2 3" key="1">
    <citation type="submission" date="2014-12" db="EMBL/GenBank/DDBJ databases">
        <title>Draft genome sequences of 29 type strains of Enterococci.</title>
        <authorList>
            <person name="Zhong Z."/>
            <person name="Sun Z."/>
            <person name="Liu W."/>
            <person name="Zhang W."/>
            <person name="Zhang H."/>
        </authorList>
    </citation>
    <scope>NUCLEOTIDE SEQUENCE [LARGE SCALE GENOMIC DNA]</scope>
    <source>
        <strain evidence="2 3">DSM 17690</strain>
    </source>
</reference>
<dbReference type="EMBL" id="JXKD01000001">
    <property type="protein sequence ID" value="OJG12176.1"/>
    <property type="molecule type" value="Genomic_DNA"/>
</dbReference>
<sequence length="446" mass="47578">MQQQEKHTISSERELSEHSKYGLLIGFALFMGGIGFLFNTPQEIWEGNVTILTSPANLLTDYMALTSVGATLVNVSLMTLQSLWIVRMADAKINGPVIAGILTIAGFAFFGKNLFNSIPISIGAFAYAKVTHAPIHKSLLAALFGTALAPLVSELSFNLGIAQPYGILLGIAAGFISGFSIPPLANHFVTFTRGFSLYNVGFTCGIIGTVFISLIRNFGYGIENVNILASGYNRPFIIILSILFSVMLLLGLWLNRWTFHGLNRILRHSGQLSTDYLELGGLGATLINMGFLGFMALGYILLMGGEINGPVLGGIFTVIGFGAFGKNIKNVLPILIGVTLMGRINYHDSQSTLVLISALFGTTLAPLAGRYGTAAGILAGAMHLTLVMNIGYLHGGVNLYNNGFSGGLVAAILVPILEALHLHRTNQRALRGAVNPADEVEVDSGK</sequence>
<feature type="transmembrane region" description="Helical" evidence="1">
    <location>
        <begin position="399"/>
        <end position="420"/>
    </location>
</feature>
<gene>
    <name evidence="2" type="ORF">RU93_GL000106</name>
</gene>
<dbReference type="Pfam" id="PF07613">
    <property type="entry name" value="DUF1576"/>
    <property type="match status" value="2"/>
</dbReference>
<protein>
    <submittedName>
        <fullName evidence="2">Membrane protein</fullName>
    </submittedName>
</protein>
<feature type="transmembrane region" description="Helical" evidence="1">
    <location>
        <begin position="375"/>
        <end position="393"/>
    </location>
</feature>
<dbReference type="STRING" id="328396.RU93_GL000106"/>
<evidence type="ECO:0000313" key="2">
    <source>
        <dbReference type="EMBL" id="OJG12176.1"/>
    </source>
</evidence>
<proteinExistence type="predicted"/>
<dbReference type="Proteomes" id="UP000182149">
    <property type="component" value="Unassembled WGS sequence"/>
</dbReference>
<keyword evidence="1" id="KW-0812">Transmembrane</keyword>
<dbReference type="OrthoDB" id="9776502at2"/>
<feature type="transmembrane region" description="Helical" evidence="1">
    <location>
        <begin position="197"/>
        <end position="215"/>
    </location>
</feature>
<accession>A0A1L8QXG2</accession>
<feature type="transmembrane region" description="Helical" evidence="1">
    <location>
        <begin position="165"/>
        <end position="185"/>
    </location>
</feature>
<feature type="transmembrane region" description="Helical" evidence="1">
    <location>
        <begin position="62"/>
        <end position="86"/>
    </location>
</feature>